<protein>
    <submittedName>
        <fullName evidence="3">Uncharacterized protein</fullName>
    </submittedName>
</protein>
<evidence type="ECO:0000256" key="2">
    <source>
        <dbReference type="SAM" id="Phobius"/>
    </source>
</evidence>
<reference evidence="3 4" key="1">
    <citation type="submission" date="2015-01" db="EMBL/GenBank/DDBJ databases">
        <title>The Genome Sequence of Cladophialophora immunda CBS83496.</title>
        <authorList>
            <consortium name="The Broad Institute Genomics Platform"/>
            <person name="Cuomo C."/>
            <person name="de Hoog S."/>
            <person name="Gorbushina A."/>
            <person name="Stielow B."/>
            <person name="Teixiera M."/>
            <person name="Abouelleil A."/>
            <person name="Chapman S.B."/>
            <person name="Priest M."/>
            <person name="Young S.K."/>
            <person name="Wortman J."/>
            <person name="Nusbaum C."/>
            <person name="Birren B."/>
        </authorList>
    </citation>
    <scope>NUCLEOTIDE SEQUENCE [LARGE SCALE GENOMIC DNA]</scope>
    <source>
        <strain evidence="3 4">CBS 83496</strain>
    </source>
</reference>
<feature type="compositionally biased region" description="Acidic residues" evidence="1">
    <location>
        <begin position="209"/>
        <end position="218"/>
    </location>
</feature>
<dbReference type="OrthoDB" id="5427070at2759"/>
<organism evidence="3 4">
    <name type="scientific">Cladophialophora immunda</name>
    <dbReference type="NCBI Taxonomy" id="569365"/>
    <lineage>
        <taxon>Eukaryota</taxon>
        <taxon>Fungi</taxon>
        <taxon>Dikarya</taxon>
        <taxon>Ascomycota</taxon>
        <taxon>Pezizomycotina</taxon>
        <taxon>Eurotiomycetes</taxon>
        <taxon>Chaetothyriomycetidae</taxon>
        <taxon>Chaetothyriales</taxon>
        <taxon>Herpotrichiellaceae</taxon>
        <taxon>Cladophialophora</taxon>
    </lineage>
</organism>
<keyword evidence="2" id="KW-0812">Transmembrane</keyword>
<dbReference type="Proteomes" id="UP000054466">
    <property type="component" value="Unassembled WGS sequence"/>
</dbReference>
<keyword evidence="2" id="KW-0472">Membrane</keyword>
<gene>
    <name evidence="3" type="ORF">PV07_06488</name>
</gene>
<keyword evidence="2" id="KW-1133">Transmembrane helix</keyword>
<dbReference type="AlphaFoldDB" id="A0A0D2C676"/>
<feature type="compositionally biased region" description="Basic and acidic residues" evidence="1">
    <location>
        <begin position="188"/>
        <end position="208"/>
    </location>
</feature>
<proteinExistence type="predicted"/>
<sequence>MGSVLRRSLPSTIISTKDAPPAPVSTTVASSAMAGSGFVNFSRTILLPLFISLVLYLLVFYALLPLYRRHRARYSQYLPLPLQSVQTASYSLSTRVLNLLVPPHIRYILPALSARLFMPSTWSFRFARDRSNSIVSADDGTLFDEESGEAMVGFDAQERNRRRDAMERQVSNMDAATRTVSRSGGAGGEHESDSNRRLSRELEEVFRDDSDEDDEDDQVVVGRRGSSART</sequence>
<dbReference type="STRING" id="569365.A0A0D2C676"/>
<dbReference type="GeneID" id="27345682"/>
<feature type="transmembrane region" description="Helical" evidence="2">
    <location>
        <begin position="45"/>
        <end position="67"/>
    </location>
</feature>
<feature type="compositionally biased region" description="Polar residues" evidence="1">
    <location>
        <begin position="169"/>
        <end position="182"/>
    </location>
</feature>
<evidence type="ECO:0000313" key="3">
    <source>
        <dbReference type="EMBL" id="KIW26673.1"/>
    </source>
</evidence>
<name>A0A0D2C676_9EURO</name>
<evidence type="ECO:0000256" key="1">
    <source>
        <dbReference type="SAM" id="MobiDB-lite"/>
    </source>
</evidence>
<feature type="region of interest" description="Disordered" evidence="1">
    <location>
        <begin position="160"/>
        <end position="230"/>
    </location>
</feature>
<dbReference type="EMBL" id="KN847043">
    <property type="protein sequence ID" value="KIW26673.1"/>
    <property type="molecule type" value="Genomic_DNA"/>
</dbReference>
<evidence type="ECO:0000313" key="4">
    <source>
        <dbReference type="Proteomes" id="UP000054466"/>
    </source>
</evidence>
<accession>A0A0D2C676</accession>
<dbReference type="RefSeq" id="XP_016246889.1">
    <property type="nucleotide sequence ID" value="XM_016393470.1"/>
</dbReference>
<dbReference type="VEuPathDB" id="FungiDB:PV07_06488"/>
<keyword evidence="4" id="KW-1185">Reference proteome</keyword>
<dbReference type="HOGENOM" id="CLU_092550_0_0_1"/>